<gene>
    <name evidence="4" type="ORF">EYB31_09680</name>
</gene>
<comment type="caution">
    <text evidence="4">The sequence shown here is derived from an EMBL/GenBank/DDBJ whole genome shotgun (WGS) entry which is preliminary data.</text>
</comment>
<proteinExistence type="predicted"/>
<name>A0A4Q9DVX4_9BACL</name>
<dbReference type="Proteomes" id="UP000293142">
    <property type="component" value="Unassembled WGS sequence"/>
</dbReference>
<dbReference type="AlphaFoldDB" id="A0A4Q9DVX4"/>
<keyword evidence="2" id="KW-0456">Lyase</keyword>
<dbReference type="Pfam" id="PF04412">
    <property type="entry name" value="AcnX"/>
    <property type="match status" value="1"/>
</dbReference>
<evidence type="ECO:0000256" key="2">
    <source>
        <dbReference type="ARBA" id="ARBA00023239"/>
    </source>
</evidence>
<sequence length="412" mass="44866">MELTQFEHSILNGERGETARNALEYQIRVGEYYGAKRFVPITQAHITADIEVMGDPGLSFLEANKNDARFLVPTTTNARCVDFEQCVKLGQSADGVAKERRVVDAVQRMGAMTIDSCVNYQVAYQPRLGEHVAWGDTGTVIYANSVFGARTNFESGPAAMSAALTGRVPAYGFHLDENRTANVIVNVDTPIHDVADWGILGRLVGSAVFDYKGVPVLANVERFAPTSDDLKHLGASMATWSLGMFHAVGVTPEARTLEDATKGRSELDHITISQKDLEAGYEAFEYDDPRVGLVVFSGPQLSLLEVGKIANLLDGKKIHSDTTLIITAASSTYKQAEQAGFVDIIQRAGGSFLTGVCFYILDGLSEIRTSHGWKTMVTNSAKLANNVKAHRFVPVVRRTEDCINIAVRGCLE</sequence>
<dbReference type="OrthoDB" id="1550274at2"/>
<organism evidence="4 5">
    <name type="scientific">Paenibacillus thalictri</name>
    <dbReference type="NCBI Taxonomy" id="2527873"/>
    <lineage>
        <taxon>Bacteria</taxon>
        <taxon>Bacillati</taxon>
        <taxon>Bacillota</taxon>
        <taxon>Bacilli</taxon>
        <taxon>Bacillales</taxon>
        <taxon>Paenibacillaceae</taxon>
        <taxon>Paenibacillus</taxon>
    </lineage>
</organism>
<protein>
    <submittedName>
        <fullName evidence="4">DUF521 domain-containing protein</fullName>
    </submittedName>
</protein>
<dbReference type="EMBL" id="SIRE01000006">
    <property type="protein sequence ID" value="TBL79858.1"/>
    <property type="molecule type" value="Genomic_DNA"/>
</dbReference>
<dbReference type="InterPro" id="IPR007506">
    <property type="entry name" value="PMDh-L-like_dom"/>
</dbReference>
<dbReference type="PANTHER" id="PTHR36577:SF3">
    <property type="entry name" value="DUF521 DOMAIN PROTEIN (AFU_ORTHOLOGUE AFUA_6G00490)"/>
    <property type="match status" value="1"/>
</dbReference>
<dbReference type="RefSeq" id="WP_131013104.1">
    <property type="nucleotide sequence ID" value="NZ_SIRE01000006.1"/>
</dbReference>
<evidence type="ECO:0000256" key="1">
    <source>
        <dbReference type="ARBA" id="ARBA00023004"/>
    </source>
</evidence>
<evidence type="ECO:0000313" key="4">
    <source>
        <dbReference type="EMBL" id="TBL79858.1"/>
    </source>
</evidence>
<feature type="domain" description="Phosphomevalonate dehydratase large subunit-like" evidence="3">
    <location>
        <begin position="1"/>
        <end position="404"/>
    </location>
</feature>
<dbReference type="GO" id="GO:0016829">
    <property type="term" value="F:lyase activity"/>
    <property type="evidence" value="ECO:0007669"/>
    <property type="project" value="UniProtKB-KW"/>
</dbReference>
<keyword evidence="5" id="KW-1185">Reference proteome</keyword>
<evidence type="ECO:0000313" key="5">
    <source>
        <dbReference type="Proteomes" id="UP000293142"/>
    </source>
</evidence>
<keyword evidence="1" id="KW-0408">Iron</keyword>
<evidence type="ECO:0000259" key="3">
    <source>
        <dbReference type="Pfam" id="PF04412"/>
    </source>
</evidence>
<reference evidence="4 5" key="1">
    <citation type="submission" date="2019-02" db="EMBL/GenBank/DDBJ databases">
        <title>Paenibacillus sp. nov., isolated from surface-sterilized tissue of Thalictrum simplex L.</title>
        <authorList>
            <person name="Tuo L."/>
        </authorList>
    </citation>
    <scope>NUCLEOTIDE SEQUENCE [LARGE SCALE GENOMIC DNA]</scope>
    <source>
        <strain evidence="4 5">N2SHLJ1</strain>
    </source>
</reference>
<dbReference type="PANTHER" id="PTHR36577">
    <property type="entry name" value="DUF521 DOMAIN PROTEIN (AFU_ORTHOLOGUE AFUA_6G00490)"/>
    <property type="match status" value="1"/>
</dbReference>
<accession>A0A4Q9DVX4</accession>